<dbReference type="CDD" id="cd01045">
    <property type="entry name" value="Ferritin_like_AB"/>
    <property type="match status" value="1"/>
</dbReference>
<proteinExistence type="predicted"/>
<dbReference type="STRING" id="1217799.DEALK_16780"/>
<dbReference type="GO" id="GO:0046872">
    <property type="term" value="F:metal ion binding"/>
    <property type="evidence" value="ECO:0007669"/>
    <property type="project" value="InterPro"/>
</dbReference>
<evidence type="ECO:0000313" key="3">
    <source>
        <dbReference type="Proteomes" id="UP000053947"/>
    </source>
</evidence>
<name>A0A0W0GJW1_9CHLR</name>
<dbReference type="EMBL" id="LFDV01000002">
    <property type="protein sequence ID" value="KTB48831.1"/>
    <property type="molecule type" value="Genomic_DNA"/>
</dbReference>
<evidence type="ECO:0000259" key="1">
    <source>
        <dbReference type="Pfam" id="PF02915"/>
    </source>
</evidence>
<sequence>MSLAFSPAELYNIAIAVERRGAAFYDTLARSCQTAEVQKAFLALAAVEHQHIQTFQKLLAAAPKTAGEGADSEEYAGYFKALVDSSVFNDDLATSELVTQVDSDAQALEVGIGAEKDSILFYEQLRDIIAGDASDDINRIISEEKAHLRTLVEIKNRIK</sequence>
<reference evidence="2 3" key="1">
    <citation type="submission" date="2015-06" db="EMBL/GenBank/DDBJ databases">
        <title>Genome sequence of the organohalide-respiring Dehalogenimonas alkenigignens type strain (IP3-3T).</title>
        <authorList>
            <person name="Key T.A."/>
            <person name="Richmond D.P."/>
            <person name="Bowman K.S."/>
            <person name="Cho Y.-J."/>
            <person name="Chun J."/>
            <person name="da Costa M.S."/>
            <person name="Rainey F.A."/>
            <person name="Moe W.M."/>
        </authorList>
    </citation>
    <scope>NUCLEOTIDE SEQUENCE [LARGE SCALE GENOMIC DNA]</scope>
    <source>
        <strain evidence="2 3">IP3-3</strain>
    </source>
</reference>
<dbReference type="AlphaFoldDB" id="A0A0W0GJW1"/>
<gene>
    <name evidence="2" type="ORF">DEALK_16780</name>
</gene>
<dbReference type="InterPro" id="IPR003251">
    <property type="entry name" value="Rr_diiron-bd_dom"/>
</dbReference>
<dbReference type="Gene3D" id="1.20.1260.10">
    <property type="match status" value="1"/>
</dbReference>
<protein>
    <recommendedName>
        <fullName evidence="1">Rubrerythrin diiron-binding domain-containing protein</fullName>
    </recommendedName>
</protein>
<feature type="domain" description="Rubrerythrin diiron-binding" evidence="1">
    <location>
        <begin position="12"/>
        <end position="151"/>
    </location>
</feature>
<dbReference type="InterPro" id="IPR012347">
    <property type="entry name" value="Ferritin-like"/>
</dbReference>
<dbReference type="RefSeq" id="WP_058439759.1">
    <property type="nucleotide sequence ID" value="NZ_KQ758903.1"/>
</dbReference>
<dbReference type="Pfam" id="PF02915">
    <property type="entry name" value="Rubrerythrin"/>
    <property type="match status" value="1"/>
</dbReference>
<dbReference type="InterPro" id="IPR009078">
    <property type="entry name" value="Ferritin-like_SF"/>
</dbReference>
<keyword evidence="3" id="KW-1185">Reference proteome</keyword>
<comment type="caution">
    <text evidence="2">The sequence shown here is derived from an EMBL/GenBank/DDBJ whole genome shotgun (WGS) entry which is preliminary data.</text>
</comment>
<evidence type="ECO:0000313" key="2">
    <source>
        <dbReference type="EMBL" id="KTB48831.1"/>
    </source>
</evidence>
<organism evidence="2 3">
    <name type="scientific">Dehalogenimonas alkenigignens</name>
    <dbReference type="NCBI Taxonomy" id="1217799"/>
    <lineage>
        <taxon>Bacteria</taxon>
        <taxon>Bacillati</taxon>
        <taxon>Chloroflexota</taxon>
        <taxon>Dehalococcoidia</taxon>
        <taxon>Dehalococcoidales</taxon>
        <taxon>Dehalococcoidaceae</taxon>
        <taxon>Dehalogenimonas</taxon>
    </lineage>
</organism>
<dbReference type="Proteomes" id="UP000053947">
    <property type="component" value="Unassembled WGS sequence"/>
</dbReference>
<dbReference type="SUPFAM" id="SSF47240">
    <property type="entry name" value="Ferritin-like"/>
    <property type="match status" value="1"/>
</dbReference>
<accession>A0A0W0GJW1</accession>
<dbReference type="OrthoDB" id="5405405at2"/>
<dbReference type="GO" id="GO:0016491">
    <property type="term" value="F:oxidoreductase activity"/>
    <property type="evidence" value="ECO:0007669"/>
    <property type="project" value="InterPro"/>
</dbReference>